<dbReference type="PANTHER" id="PTHR33542">
    <property type="entry name" value="SIROHYDROCHLORIN FERROCHELATASE, CHLOROPLASTIC"/>
    <property type="match status" value="1"/>
</dbReference>
<evidence type="ECO:0000313" key="6">
    <source>
        <dbReference type="Proteomes" id="UP000057043"/>
    </source>
</evidence>
<protein>
    <submittedName>
        <fullName evidence="3">Cobalt chelatase</fullName>
    </submittedName>
</protein>
<evidence type="ECO:0000256" key="2">
    <source>
        <dbReference type="ARBA" id="ARBA00023285"/>
    </source>
</evidence>
<dbReference type="GO" id="GO:0019251">
    <property type="term" value="P:anaerobic cobalamin biosynthetic process"/>
    <property type="evidence" value="ECO:0007669"/>
    <property type="project" value="InterPro"/>
</dbReference>
<dbReference type="Proteomes" id="UP000053961">
    <property type="component" value="Unassembled WGS sequence"/>
</dbReference>
<organism evidence="3 6">
    <name type="scientific">Methanothrix harundinacea</name>
    <dbReference type="NCBI Taxonomy" id="301375"/>
    <lineage>
        <taxon>Archaea</taxon>
        <taxon>Methanobacteriati</taxon>
        <taxon>Methanobacteriota</taxon>
        <taxon>Stenosarchaea group</taxon>
        <taxon>Methanomicrobia</taxon>
        <taxon>Methanotrichales</taxon>
        <taxon>Methanotrichaceae</taxon>
        <taxon>Methanothrix</taxon>
    </lineage>
</organism>
<dbReference type="GO" id="GO:0016852">
    <property type="term" value="F:sirohydrochlorin cobaltochelatase activity"/>
    <property type="evidence" value="ECO:0007669"/>
    <property type="project" value="InterPro"/>
</dbReference>
<dbReference type="PATRIC" id="fig|301375.6.peg.1809"/>
<dbReference type="EMBL" id="LGHB01000002">
    <property type="protein sequence ID" value="KUK97422.1"/>
    <property type="molecule type" value="Genomic_DNA"/>
</dbReference>
<sequence>MKMLKIAAGITAFVLLAVAAPTSAQMSGAVKENPAVLLVVFGTSYPEAQAAFENVREMYQEEFPDAEVRIAFTSDYIRNKIKERDGIEIESPLTALAKLNDEGYQDVAVQSLHVISGEEFHDTANVVGCLSNLGETYAFRNLALGMPLLNSVEDYEATSEALQAQFDQTTAGLERTAVESPRDPRETAVVLMGHGTHHPANSAYSQMASILEKDYENVFLGTVEGYPAFEDVLAKVKASGVSKVRLMPFMIVAGDHAVNDMAGDEDDSWKTLFEEEGFETEVYLKGMGENDDIAKIYVEHTREVLDSFVE</sequence>
<evidence type="ECO:0000313" key="5">
    <source>
        <dbReference type="Proteomes" id="UP000053961"/>
    </source>
</evidence>
<dbReference type="InterPro" id="IPR010388">
    <property type="entry name" value="Anaerobic_Co-chelatase"/>
</dbReference>
<dbReference type="CDD" id="cd03412">
    <property type="entry name" value="CbiK_N"/>
    <property type="match status" value="1"/>
</dbReference>
<dbReference type="PIRSF" id="PIRSF033579">
    <property type="entry name" value="Anaer_Co_chel"/>
    <property type="match status" value="1"/>
</dbReference>
<dbReference type="CDD" id="cd03413">
    <property type="entry name" value="CbiK_C"/>
    <property type="match status" value="1"/>
</dbReference>
<dbReference type="EMBL" id="LGFT01000008">
    <property type="protein sequence ID" value="KUK45101.1"/>
    <property type="molecule type" value="Genomic_DNA"/>
</dbReference>
<dbReference type="Proteomes" id="UP000057043">
    <property type="component" value="Unassembled WGS sequence"/>
</dbReference>
<keyword evidence="2" id="KW-0170">Cobalt</keyword>
<reference evidence="4" key="1">
    <citation type="journal article" date="2015" name="MBio">
        <title>Genome-resolved metagenomic analysis reveals roles for candidate phyla and other microbial community members in biogeochemical transformations in oil reservoirs.</title>
        <authorList>
            <person name="Hu P."/>
            <person name="Tom L."/>
            <person name="Singh A."/>
            <person name="Thomas B.C."/>
            <person name="Baker B.J."/>
            <person name="Piceno Y.M."/>
            <person name="Andersen G.L."/>
            <person name="Banfield J.F."/>
        </authorList>
    </citation>
    <scope>NUCLEOTIDE SEQUENCE [LARGE SCALE GENOMIC DNA]</scope>
    <source>
        <strain evidence="4">56_747</strain>
    </source>
</reference>
<evidence type="ECO:0000256" key="1">
    <source>
        <dbReference type="ARBA" id="ARBA00022573"/>
    </source>
</evidence>
<dbReference type="SUPFAM" id="SSF53800">
    <property type="entry name" value="Chelatase"/>
    <property type="match status" value="1"/>
</dbReference>
<dbReference type="AlphaFoldDB" id="A0A124FML6"/>
<proteinExistence type="predicted"/>
<keyword evidence="1" id="KW-0169">Cobalamin biosynthesis</keyword>
<dbReference type="InterPro" id="IPR050963">
    <property type="entry name" value="Sirohydro_Cobaltochel/CbiX"/>
</dbReference>
<dbReference type="Pfam" id="PF06180">
    <property type="entry name" value="CbiK"/>
    <property type="match status" value="1"/>
</dbReference>
<name>A0A124FML6_9EURY</name>
<dbReference type="Gene3D" id="3.40.50.1400">
    <property type="match status" value="2"/>
</dbReference>
<accession>A0A124FML6</accession>
<gene>
    <name evidence="3" type="ORF">XD72_0505</name>
    <name evidence="4" type="ORF">XE07_0252</name>
</gene>
<evidence type="ECO:0000313" key="3">
    <source>
        <dbReference type="EMBL" id="KUK45101.1"/>
    </source>
</evidence>
<reference evidence="5 6" key="2">
    <citation type="journal article" date="2015" name="MBio">
        <title>Genome-Resolved Metagenomic Analysis Reveals Roles for Candidate Phyla and Other Microbial Community Members in Biogeochemical Transformations in Oil Reservoirs.</title>
        <authorList>
            <person name="Hu P."/>
            <person name="Tom L."/>
            <person name="Singh A."/>
            <person name="Thomas B.C."/>
            <person name="Baker B.J."/>
            <person name="Piceno Y.M."/>
            <person name="Andersen G.L."/>
            <person name="Banfield J.F."/>
        </authorList>
    </citation>
    <scope>NUCLEOTIDE SEQUENCE [LARGE SCALE GENOMIC DNA]</scope>
    <source>
        <strain evidence="3">57_489</strain>
    </source>
</reference>
<comment type="caution">
    <text evidence="3">The sequence shown here is derived from an EMBL/GenBank/DDBJ whole genome shotgun (WGS) entry which is preliminary data.</text>
</comment>
<dbReference type="PANTHER" id="PTHR33542:SF3">
    <property type="entry name" value="SIROHYDROCHLORIN FERROCHELATASE, CHLOROPLASTIC"/>
    <property type="match status" value="1"/>
</dbReference>
<evidence type="ECO:0000313" key="4">
    <source>
        <dbReference type="EMBL" id="KUK97422.1"/>
    </source>
</evidence>